<dbReference type="EMBL" id="AP027452">
    <property type="protein sequence ID" value="BDY27431.1"/>
    <property type="molecule type" value="Genomic_DNA"/>
</dbReference>
<reference evidence="2" key="1">
    <citation type="submission" date="2023-03" db="EMBL/GenBank/DDBJ databases">
        <title>Draft genome sequence of a Mycolicibacterium mageritense strain H4_3_1 isolated from a hybrid biological-inorganic system reactor.</title>
        <authorList>
            <person name="Feng X."/>
            <person name="Kazama D."/>
            <person name="Sato K."/>
            <person name="Kobayashi H."/>
        </authorList>
    </citation>
    <scope>NUCLEOTIDE SEQUENCE</scope>
    <source>
        <strain evidence="2">H4_3_1</strain>
    </source>
</reference>
<feature type="signal peptide" evidence="1">
    <location>
        <begin position="1"/>
        <end position="23"/>
    </location>
</feature>
<feature type="chain" id="PRO_5042609070" description="DUF732 domain-containing protein" evidence="1">
    <location>
        <begin position="24"/>
        <end position="96"/>
    </location>
</feature>
<organism evidence="2 3">
    <name type="scientific">Mycolicibacterium mageritense</name>
    <name type="common">Mycobacterium mageritense</name>
    <dbReference type="NCBI Taxonomy" id="53462"/>
    <lineage>
        <taxon>Bacteria</taxon>
        <taxon>Bacillati</taxon>
        <taxon>Actinomycetota</taxon>
        <taxon>Actinomycetes</taxon>
        <taxon>Mycobacteriales</taxon>
        <taxon>Mycobacteriaceae</taxon>
        <taxon>Mycolicibacterium</taxon>
    </lineage>
</organism>
<accession>A0AAI8XM13</accession>
<dbReference type="AlphaFoldDB" id="A0AAI8XM13"/>
<dbReference type="RefSeq" id="WP_286213903.1">
    <property type="nucleotide sequence ID" value="NZ_AP027452.1"/>
</dbReference>
<evidence type="ECO:0000313" key="3">
    <source>
        <dbReference type="Proteomes" id="UP001241092"/>
    </source>
</evidence>
<keyword evidence="1" id="KW-0732">Signal</keyword>
<evidence type="ECO:0000256" key="1">
    <source>
        <dbReference type="SAM" id="SignalP"/>
    </source>
</evidence>
<evidence type="ECO:0000313" key="2">
    <source>
        <dbReference type="EMBL" id="BDY27431.1"/>
    </source>
</evidence>
<name>A0AAI8XM13_MYCME</name>
<evidence type="ECO:0008006" key="4">
    <source>
        <dbReference type="Google" id="ProtNLM"/>
    </source>
</evidence>
<gene>
    <name evidence="2" type="ORF">hbim_01354</name>
</gene>
<dbReference type="Proteomes" id="UP001241092">
    <property type="component" value="Chromosome"/>
</dbReference>
<proteinExistence type="predicted"/>
<protein>
    <recommendedName>
        <fullName evidence="4">DUF732 domain-containing protein</fullName>
    </recommendedName>
</protein>
<sequence>MSVKLFAGATLALGLALAPPAAAASAGNGSAADTVRELQQRGYHVQINSNSATALSLCTVTGVHGLSDSNIDETGHRIDPSQHTTVYVNVKCQPDG</sequence>